<keyword evidence="2" id="KW-1185">Reference proteome</keyword>
<proteinExistence type="predicted"/>
<dbReference type="AlphaFoldDB" id="A0AAV7WXC8"/>
<dbReference type="Proteomes" id="UP001066276">
    <property type="component" value="Chromosome 1_1"/>
</dbReference>
<reference evidence="1" key="1">
    <citation type="journal article" date="2022" name="bioRxiv">
        <title>Sequencing and chromosome-scale assembly of the giantPleurodeles waltlgenome.</title>
        <authorList>
            <person name="Brown T."/>
            <person name="Elewa A."/>
            <person name="Iarovenko S."/>
            <person name="Subramanian E."/>
            <person name="Araus A.J."/>
            <person name="Petzold A."/>
            <person name="Susuki M."/>
            <person name="Suzuki K.-i.T."/>
            <person name="Hayashi T."/>
            <person name="Toyoda A."/>
            <person name="Oliveira C."/>
            <person name="Osipova E."/>
            <person name="Leigh N.D."/>
            <person name="Simon A."/>
            <person name="Yun M.H."/>
        </authorList>
    </citation>
    <scope>NUCLEOTIDE SEQUENCE</scope>
    <source>
        <strain evidence="1">20211129_DDA</strain>
        <tissue evidence="1">Liver</tissue>
    </source>
</reference>
<organism evidence="1 2">
    <name type="scientific">Pleurodeles waltl</name>
    <name type="common">Iberian ribbed newt</name>
    <dbReference type="NCBI Taxonomy" id="8319"/>
    <lineage>
        <taxon>Eukaryota</taxon>
        <taxon>Metazoa</taxon>
        <taxon>Chordata</taxon>
        <taxon>Craniata</taxon>
        <taxon>Vertebrata</taxon>
        <taxon>Euteleostomi</taxon>
        <taxon>Amphibia</taxon>
        <taxon>Batrachia</taxon>
        <taxon>Caudata</taxon>
        <taxon>Salamandroidea</taxon>
        <taxon>Salamandridae</taxon>
        <taxon>Pleurodelinae</taxon>
        <taxon>Pleurodeles</taxon>
    </lineage>
</organism>
<accession>A0AAV7WXC8</accession>
<comment type="caution">
    <text evidence="1">The sequence shown here is derived from an EMBL/GenBank/DDBJ whole genome shotgun (WGS) entry which is preliminary data.</text>
</comment>
<sequence length="77" mass="8637">MSGPLSSVEWSAVPWDEKTNTTTCPLKPKAVIVQTCYHSCFEDWEVKEQSRNVPKSSCQSEKNCTLRSTIIGMRAIS</sequence>
<name>A0AAV7WXC8_PLEWA</name>
<gene>
    <name evidence="1" type="ORF">NDU88_004306</name>
</gene>
<evidence type="ECO:0000313" key="1">
    <source>
        <dbReference type="EMBL" id="KAJ1216705.1"/>
    </source>
</evidence>
<dbReference type="EMBL" id="JANPWB010000001">
    <property type="protein sequence ID" value="KAJ1216705.1"/>
    <property type="molecule type" value="Genomic_DNA"/>
</dbReference>
<protein>
    <submittedName>
        <fullName evidence="1">Uncharacterized protein</fullName>
    </submittedName>
</protein>
<evidence type="ECO:0000313" key="2">
    <source>
        <dbReference type="Proteomes" id="UP001066276"/>
    </source>
</evidence>